<gene>
    <name evidence="10" type="ORF">FBD94_21285</name>
</gene>
<dbReference type="EMBL" id="SWDX01000010">
    <property type="protein sequence ID" value="TKC57166.1"/>
    <property type="molecule type" value="Genomic_DNA"/>
</dbReference>
<evidence type="ECO:0000256" key="4">
    <source>
        <dbReference type="ARBA" id="ARBA00022692"/>
    </source>
</evidence>
<evidence type="ECO:0000313" key="11">
    <source>
        <dbReference type="Proteomes" id="UP000309594"/>
    </source>
</evidence>
<feature type="transmembrane region" description="Helical" evidence="8">
    <location>
        <begin position="198"/>
        <end position="221"/>
    </location>
</feature>
<dbReference type="GO" id="GO:0005886">
    <property type="term" value="C:plasma membrane"/>
    <property type="evidence" value="ECO:0007669"/>
    <property type="project" value="UniProtKB-SubCell"/>
</dbReference>
<keyword evidence="4 8" id="KW-0812">Transmembrane</keyword>
<evidence type="ECO:0000256" key="7">
    <source>
        <dbReference type="ARBA" id="ARBA00023136"/>
    </source>
</evidence>
<evidence type="ECO:0000256" key="3">
    <source>
        <dbReference type="ARBA" id="ARBA00022449"/>
    </source>
</evidence>
<name>A0A4V5PCK1_9SPHI</name>
<reference evidence="10 11" key="1">
    <citation type="submission" date="2019-04" db="EMBL/GenBank/DDBJ databases">
        <title>Pedobacter sp. RP-1-16 sp. nov., isolated from Arctic soil.</title>
        <authorList>
            <person name="Dahal R.H."/>
            <person name="Kim D.-U."/>
        </authorList>
    </citation>
    <scope>NUCLEOTIDE SEQUENCE [LARGE SCALE GENOMIC DNA]</scope>
    <source>
        <strain evidence="10 11">RP-1-16</strain>
    </source>
</reference>
<dbReference type="GO" id="GO:0015297">
    <property type="term" value="F:antiporter activity"/>
    <property type="evidence" value="ECO:0007669"/>
    <property type="project" value="UniProtKB-KW"/>
</dbReference>
<keyword evidence="7 8" id="KW-0472">Membrane</keyword>
<comment type="caution">
    <text evidence="10">The sequence shown here is derived from an EMBL/GenBank/DDBJ whole genome shotgun (WGS) entry which is preliminary data.</text>
</comment>
<comment type="subcellular location">
    <subcellularLocation>
        <location evidence="1">Cell membrane</location>
        <topology evidence="1">Multi-pass membrane protein</topology>
    </subcellularLocation>
</comment>
<feature type="transmembrane region" description="Helical" evidence="8">
    <location>
        <begin position="252"/>
        <end position="270"/>
    </location>
</feature>
<dbReference type="PANTHER" id="PTHR32507:SF8">
    <property type="entry name" value="CNH1P"/>
    <property type="match status" value="1"/>
</dbReference>
<evidence type="ECO:0000256" key="2">
    <source>
        <dbReference type="ARBA" id="ARBA00022448"/>
    </source>
</evidence>
<organism evidence="10 11">
    <name type="scientific">Pedobacter hiemivivus</name>
    <dbReference type="NCBI Taxonomy" id="2530454"/>
    <lineage>
        <taxon>Bacteria</taxon>
        <taxon>Pseudomonadati</taxon>
        <taxon>Bacteroidota</taxon>
        <taxon>Sphingobacteriia</taxon>
        <taxon>Sphingobacteriales</taxon>
        <taxon>Sphingobacteriaceae</taxon>
        <taxon>Pedobacter</taxon>
    </lineage>
</organism>
<evidence type="ECO:0000256" key="6">
    <source>
        <dbReference type="ARBA" id="ARBA00023065"/>
    </source>
</evidence>
<dbReference type="Pfam" id="PF00999">
    <property type="entry name" value="Na_H_Exchanger"/>
    <property type="match status" value="1"/>
</dbReference>
<keyword evidence="3" id="KW-0050">Antiport</keyword>
<dbReference type="Proteomes" id="UP000309594">
    <property type="component" value="Unassembled WGS sequence"/>
</dbReference>
<proteinExistence type="predicted"/>
<feature type="transmembrane region" description="Helical" evidence="8">
    <location>
        <begin position="290"/>
        <end position="309"/>
    </location>
</feature>
<evidence type="ECO:0000256" key="1">
    <source>
        <dbReference type="ARBA" id="ARBA00004651"/>
    </source>
</evidence>
<dbReference type="InterPro" id="IPR006153">
    <property type="entry name" value="Cation/H_exchanger_TM"/>
</dbReference>
<feature type="transmembrane region" description="Helical" evidence="8">
    <location>
        <begin position="62"/>
        <end position="80"/>
    </location>
</feature>
<keyword evidence="2" id="KW-0813">Transport</keyword>
<protein>
    <submittedName>
        <fullName evidence="10">Sodium:proton antiporter</fullName>
    </submittedName>
</protein>
<feature type="transmembrane region" description="Helical" evidence="8">
    <location>
        <begin position="315"/>
        <end position="335"/>
    </location>
</feature>
<feature type="transmembrane region" description="Helical" evidence="8">
    <location>
        <begin position="169"/>
        <end position="186"/>
    </location>
</feature>
<accession>A0A4V5PCK1</accession>
<feature type="transmembrane region" description="Helical" evidence="8">
    <location>
        <begin position="30"/>
        <end position="47"/>
    </location>
</feature>
<evidence type="ECO:0000259" key="9">
    <source>
        <dbReference type="Pfam" id="PF00999"/>
    </source>
</evidence>
<sequence length="414" mass="45497">MDHYLPVILIAGLASLGMAFMPAVSKRTGISYALIYVAIGMLTYLLTEDWLPSPLPASNNEVTLRLTELILIISLMGTGIKIDRSFSFRNWSSPLRLISIAMLLCIAACVLMGILVLNLALPAALLLGAVLVPTDPVLASDVQVGPPNEKYKSETRFALTSEAGLNDGFAFPFTWLAILAATMGLQSESIIHWLGYHLLYKIAAGIFLGWLWGKLAAYLIFNFSEKHKLLKPTDGFLAISLTLCTYGLTELLHAYGFIAVFIAGLTLRHAEKTHDYHKELHLFTDQIERLLLGVLLIFFGGALVSGILKPLTFEMGIFAFAFLLVVRPLSAYLSLLGTEIHWKEKLAISFFGIRGMGSVYYLAFAFGHASFGSESQLWAIVAFTLMLSIVLHGLTATSVMKHLKINMPKEPVPE</sequence>
<evidence type="ECO:0000256" key="8">
    <source>
        <dbReference type="SAM" id="Phobius"/>
    </source>
</evidence>
<evidence type="ECO:0000313" key="10">
    <source>
        <dbReference type="EMBL" id="TKC57166.1"/>
    </source>
</evidence>
<feature type="transmembrane region" description="Helical" evidence="8">
    <location>
        <begin position="6"/>
        <end position="23"/>
    </location>
</feature>
<feature type="transmembrane region" description="Helical" evidence="8">
    <location>
        <begin position="377"/>
        <end position="399"/>
    </location>
</feature>
<keyword evidence="6" id="KW-0406">Ion transport</keyword>
<dbReference type="GO" id="GO:1902600">
    <property type="term" value="P:proton transmembrane transport"/>
    <property type="evidence" value="ECO:0007669"/>
    <property type="project" value="InterPro"/>
</dbReference>
<keyword evidence="5 8" id="KW-1133">Transmembrane helix</keyword>
<feature type="transmembrane region" description="Helical" evidence="8">
    <location>
        <begin position="101"/>
        <end position="132"/>
    </location>
</feature>
<feature type="domain" description="Cation/H+ exchanger transmembrane" evidence="9">
    <location>
        <begin position="18"/>
        <end position="401"/>
    </location>
</feature>
<feature type="transmembrane region" description="Helical" evidence="8">
    <location>
        <begin position="347"/>
        <end position="371"/>
    </location>
</feature>
<dbReference type="AlphaFoldDB" id="A0A4V5PCK1"/>
<dbReference type="RefSeq" id="WP_136881704.1">
    <property type="nucleotide sequence ID" value="NZ_SWDX01000010.1"/>
</dbReference>
<evidence type="ECO:0000256" key="5">
    <source>
        <dbReference type="ARBA" id="ARBA00022989"/>
    </source>
</evidence>
<dbReference type="PANTHER" id="PTHR32507">
    <property type="entry name" value="NA(+)/H(+) ANTIPORTER 1"/>
    <property type="match status" value="1"/>
</dbReference>